<gene>
    <name evidence="1" type="ORF">HCBAA847_1624</name>
    <name evidence="2" type="ORF">HCCG_00019</name>
</gene>
<dbReference type="RefSeq" id="WP_002955296.1">
    <property type="nucleotide sequence ID" value="NC_020555.1"/>
</dbReference>
<reference evidence="1" key="3">
    <citation type="submission" date="2012-07" db="EMBL/GenBank/DDBJ databases">
        <authorList>
            <person name="Akiyama T."/>
            <person name="Takeshita N."/>
            <person name="Ohmagari N."/>
            <person name="Kirikae T."/>
        </authorList>
    </citation>
    <scope>NUCLEOTIDE SEQUENCE</scope>
    <source>
        <strain evidence="1">ATCC BAA-847</strain>
    </source>
</reference>
<dbReference type="Proteomes" id="UP000006036">
    <property type="component" value="Chromosome 1"/>
</dbReference>
<organism evidence="1 4">
    <name type="scientific">Helicobacter cinaedi CCUG 18818 = ATCC BAA-847</name>
    <dbReference type="NCBI Taxonomy" id="537971"/>
    <lineage>
        <taxon>Bacteria</taxon>
        <taxon>Pseudomonadati</taxon>
        <taxon>Campylobacterota</taxon>
        <taxon>Epsilonproteobacteria</taxon>
        <taxon>Campylobacterales</taxon>
        <taxon>Helicobacteraceae</taxon>
        <taxon>Helicobacter</taxon>
    </lineage>
</organism>
<dbReference type="EMBL" id="DS990391">
    <property type="protein sequence ID" value="EFR45473.1"/>
    <property type="molecule type" value="Genomic_DNA"/>
</dbReference>
<evidence type="ECO:0008006" key="5">
    <source>
        <dbReference type="Google" id="ProtNLM"/>
    </source>
</evidence>
<sequence>MSKNIFNININIAGKEVLFQTADNQIFCTSLDIANVFEKNHKDVLRAIRKYEQESFNDLDMKIFHQRNFAQTYKENK</sequence>
<name>A0AAI8MP41_9HELI</name>
<protein>
    <recommendedName>
        <fullName evidence="5">Rha family transcriptional regulator</fullName>
    </recommendedName>
</protein>
<keyword evidence="3" id="KW-1185">Reference proteome</keyword>
<dbReference type="Proteomes" id="UP000005755">
    <property type="component" value="Unassembled WGS sequence"/>
</dbReference>
<dbReference type="KEGG" id="hcb:HCBAA847_1624"/>
<reference evidence="1 4" key="2">
    <citation type="journal article" date="2012" name="J. Bacteriol.">
        <title>Complete Genome Sequence of Helicobacter cinaedi Type Strain ATCC BAA-847.</title>
        <authorList>
            <person name="Miyoshi-Akiyama T."/>
            <person name="Takeshita N."/>
            <person name="Ohmagari N."/>
            <person name="Kirikae T."/>
        </authorList>
    </citation>
    <scope>NUCLEOTIDE SEQUENCE [LARGE SCALE GENOMIC DNA]</scope>
    <source>
        <strain evidence="1 4">ATCC BAA-847</strain>
    </source>
</reference>
<evidence type="ECO:0000313" key="4">
    <source>
        <dbReference type="Proteomes" id="UP000006036"/>
    </source>
</evidence>
<accession>A0AAI8MP41</accession>
<dbReference type="InterPro" id="IPR014054">
    <property type="entry name" value="Phage_regulatory_Rha"/>
</dbReference>
<dbReference type="Pfam" id="PF09669">
    <property type="entry name" value="Phage_pRha"/>
    <property type="match status" value="1"/>
</dbReference>
<dbReference type="EMBL" id="AP012492">
    <property type="protein sequence ID" value="BAM32854.1"/>
    <property type="molecule type" value="Genomic_DNA"/>
</dbReference>
<proteinExistence type="predicted"/>
<evidence type="ECO:0000313" key="2">
    <source>
        <dbReference type="EMBL" id="EFR45473.1"/>
    </source>
</evidence>
<reference evidence="3" key="4">
    <citation type="journal article" date="2014" name="Genome Announc.">
        <title>Draft genome sequences of six enterohepatic helicobacter species isolated from humans and one from rhesus macaques.</title>
        <authorList>
            <person name="Shen Z."/>
            <person name="Sheh A."/>
            <person name="Young S.K."/>
            <person name="Abouelliel A."/>
            <person name="Ward D.V."/>
            <person name="Earl A.M."/>
            <person name="Fox J.G."/>
        </authorList>
    </citation>
    <scope>NUCLEOTIDE SEQUENCE [LARGE SCALE GENOMIC DNA]</scope>
    <source>
        <strain evidence="3">CCUG 18818</strain>
    </source>
</reference>
<reference evidence="2" key="1">
    <citation type="submission" date="2008-08" db="EMBL/GenBank/DDBJ databases">
        <title>Annotation of Helicobacter cinaedi strain CCUG 18818.</title>
        <authorList>
            <consortium name="The Broad Institute Genome Sequencing Platform"/>
            <person name="Fox J.G."/>
            <person name="Shen Z."/>
            <person name="Charoenlap N."/>
            <person name="Schauer D.B."/>
            <person name="Ward D."/>
            <person name="Mehta T."/>
            <person name="Young S."/>
            <person name="Jaffe D."/>
            <person name="Gnerre S."/>
            <person name="Berlin A."/>
            <person name="Heiman D."/>
            <person name="Hepburn T."/>
            <person name="Shea T."/>
            <person name="Sykes S."/>
            <person name="Alvarado L."/>
            <person name="Kodira C."/>
            <person name="Borodovsky M."/>
            <person name="Lander E."/>
            <person name="Galagan J."/>
            <person name="Nusbaum C."/>
            <person name="Birren B."/>
        </authorList>
    </citation>
    <scope>NUCLEOTIDE SEQUENCE</scope>
    <source>
        <strain evidence="2">CCUG 18818</strain>
    </source>
</reference>
<dbReference type="AlphaFoldDB" id="A0AAI8MP41"/>
<evidence type="ECO:0000313" key="1">
    <source>
        <dbReference type="EMBL" id="BAM32854.1"/>
    </source>
</evidence>
<evidence type="ECO:0000313" key="3">
    <source>
        <dbReference type="Proteomes" id="UP000005755"/>
    </source>
</evidence>